<feature type="transmembrane region" description="Helical" evidence="1">
    <location>
        <begin position="80"/>
        <end position="99"/>
    </location>
</feature>
<feature type="transmembrane region" description="Helical" evidence="1">
    <location>
        <begin position="43"/>
        <end position="60"/>
    </location>
</feature>
<evidence type="ECO:0000256" key="1">
    <source>
        <dbReference type="SAM" id="Phobius"/>
    </source>
</evidence>
<evidence type="ECO:0000313" key="2">
    <source>
        <dbReference type="EMBL" id="KDN28785.1"/>
    </source>
</evidence>
<keyword evidence="1" id="KW-1133">Transmembrane helix</keyword>
<feature type="transmembrane region" description="Helical" evidence="1">
    <location>
        <begin position="133"/>
        <end position="149"/>
    </location>
</feature>
<keyword evidence="1" id="KW-0812">Transmembrane</keyword>
<dbReference type="EMBL" id="JFFR01000014">
    <property type="protein sequence ID" value="KDN28785.1"/>
    <property type="molecule type" value="Genomic_DNA"/>
</dbReference>
<reference evidence="2 3" key="1">
    <citation type="submission" date="2014-02" db="EMBL/GenBank/DDBJ databases">
        <title>Vibrio fortis Dalian14 Genome Sequencing.</title>
        <authorList>
            <person name="Wang Y."/>
            <person name="Song L."/>
            <person name="Liu G."/>
            <person name="Ding J."/>
        </authorList>
    </citation>
    <scope>NUCLEOTIDE SEQUENCE [LARGE SCALE GENOMIC DNA]</scope>
    <source>
        <strain evidence="2 3">Dalian14</strain>
    </source>
</reference>
<accession>A0A066UP02</accession>
<comment type="caution">
    <text evidence="2">The sequence shown here is derived from an EMBL/GenBank/DDBJ whole genome shotgun (WGS) entry which is preliminary data.</text>
</comment>
<dbReference type="Proteomes" id="UP000027219">
    <property type="component" value="Unassembled WGS sequence"/>
</dbReference>
<protein>
    <submittedName>
        <fullName evidence="2">Uncharacterized protein</fullName>
    </submittedName>
</protein>
<organism evidence="2 3">
    <name type="scientific">Vibrio fortis</name>
    <dbReference type="NCBI Taxonomy" id="212667"/>
    <lineage>
        <taxon>Bacteria</taxon>
        <taxon>Pseudomonadati</taxon>
        <taxon>Pseudomonadota</taxon>
        <taxon>Gammaproteobacteria</taxon>
        <taxon>Vibrionales</taxon>
        <taxon>Vibrionaceae</taxon>
        <taxon>Vibrio</taxon>
    </lineage>
</organism>
<keyword evidence="1" id="KW-0472">Membrane</keyword>
<gene>
    <name evidence="2" type="ORF">VFDL14_00210</name>
</gene>
<proteinExistence type="predicted"/>
<dbReference type="RefSeq" id="WP_032550938.1">
    <property type="nucleotide sequence ID" value="NZ_JFFR01000014.1"/>
</dbReference>
<name>A0A066UP02_9VIBR</name>
<sequence length="177" mass="20199">MKNKSRKEAEKPPMSFDAKAMFGCQLIMFLTMFIKPFETVLHYVYLAAFLLAAFMLVSIFQKLKSGWSWPGLSLKNIVSAAFNIAATYAFFSFVAYSMSDTTLAASLSLENWEALLHETSQVILQTALSDSNTVVWFLIGAAIFWGNLMRDFNFLVMTQHEFEQQCQHKRSDTIVFK</sequence>
<evidence type="ECO:0000313" key="3">
    <source>
        <dbReference type="Proteomes" id="UP000027219"/>
    </source>
</evidence>
<keyword evidence="3" id="KW-1185">Reference proteome</keyword>
<dbReference type="AlphaFoldDB" id="A0A066UP02"/>